<feature type="transmembrane region" description="Helical" evidence="10">
    <location>
        <begin position="126"/>
        <end position="147"/>
    </location>
</feature>
<sequence>MSYIMHSPSALLAYISHHPIATPFVCYAASRVSHRLFPILASRSPPITMLHPAWLAVMNIIRGVDSIAWAGNVDIKLQVWCDITTKINLGFTIAVPLSALCLMQRLESIASARHTTFRGNDRRRQIIEMVVCFGLPMIFMALSYVVQGHRFDITEDFGCSPAVYFSVAAMFILWIPPLVVSLASFVFSALTVRHFLRHRISFSTHLGKTQSGVNVSHYFRLMALGITDMFWSTGVNSYLGECSLQFLSHCSLPNNLDPSSQHKPIYRPILIPPISSLLFFLLLGLGREAIADYRAAWLWFRHVILRRPTKIEGPATILPSYKPRIPHPDGTSSKTPSIAVVASPNQTRLYNLPLPVSTIPDSSPHAASVSSRANSIVSDPFHFDRLAVINNLEKGVAKDDSESVMPYTGPLRSSFASDRNSRYSTNEIVGLDIASPDGPDFLVHKTGS</sequence>
<evidence type="ECO:0000256" key="7">
    <source>
        <dbReference type="ARBA" id="ARBA00023136"/>
    </source>
</evidence>
<organism evidence="11 12">
    <name type="scientific">Clathrus columnatus</name>
    <dbReference type="NCBI Taxonomy" id="1419009"/>
    <lineage>
        <taxon>Eukaryota</taxon>
        <taxon>Fungi</taxon>
        <taxon>Dikarya</taxon>
        <taxon>Basidiomycota</taxon>
        <taxon>Agaricomycotina</taxon>
        <taxon>Agaricomycetes</taxon>
        <taxon>Phallomycetidae</taxon>
        <taxon>Phallales</taxon>
        <taxon>Clathraceae</taxon>
        <taxon>Clathrus</taxon>
    </lineage>
</organism>
<comment type="similarity">
    <text evidence="2">Belongs to the G-protein coupled receptor 4 family.</text>
</comment>
<keyword evidence="5 10" id="KW-1133">Transmembrane helix</keyword>
<dbReference type="EMBL" id="BPWL01000004">
    <property type="protein sequence ID" value="GJJ09288.1"/>
    <property type="molecule type" value="Genomic_DNA"/>
</dbReference>
<evidence type="ECO:0000256" key="8">
    <source>
        <dbReference type="ARBA" id="ARBA00023170"/>
    </source>
</evidence>
<keyword evidence="12" id="KW-1185">Reference proteome</keyword>
<dbReference type="CDD" id="cd14966">
    <property type="entry name" value="7tmD_STE3"/>
    <property type="match status" value="1"/>
</dbReference>
<dbReference type="GO" id="GO:0004933">
    <property type="term" value="F:mating-type a-factor pheromone receptor activity"/>
    <property type="evidence" value="ECO:0007669"/>
    <property type="project" value="InterPro"/>
</dbReference>
<keyword evidence="6" id="KW-0297">G-protein coupled receptor</keyword>
<evidence type="ECO:0000313" key="12">
    <source>
        <dbReference type="Proteomes" id="UP001050691"/>
    </source>
</evidence>
<evidence type="ECO:0000313" key="11">
    <source>
        <dbReference type="EMBL" id="GJJ09288.1"/>
    </source>
</evidence>
<feature type="transmembrane region" description="Helical" evidence="10">
    <location>
        <begin position="167"/>
        <end position="196"/>
    </location>
</feature>
<reference evidence="11" key="1">
    <citation type="submission" date="2021-10" db="EMBL/GenBank/DDBJ databases">
        <title>De novo Genome Assembly of Clathrus columnatus (Basidiomycota, Fungi) Using Illumina and Nanopore Sequence Data.</title>
        <authorList>
            <person name="Ogiso-Tanaka E."/>
            <person name="Itagaki H."/>
            <person name="Hosoya T."/>
            <person name="Hosaka K."/>
        </authorList>
    </citation>
    <scope>NUCLEOTIDE SEQUENCE</scope>
    <source>
        <strain evidence="11">MO-923</strain>
    </source>
</reference>
<keyword evidence="4 10" id="KW-0812">Transmembrane</keyword>
<dbReference type="GO" id="GO:0005886">
    <property type="term" value="C:plasma membrane"/>
    <property type="evidence" value="ECO:0007669"/>
    <property type="project" value="TreeGrafter"/>
</dbReference>
<dbReference type="InterPro" id="IPR001546">
    <property type="entry name" value="GPCR_Pheromne_A_rcpt"/>
</dbReference>
<dbReference type="PANTHER" id="PTHR28097">
    <property type="entry name" value="PHEROMONE A FACTOR RECEPTOR"/>
    <property type="match status" value="1"/>
</dbReference>
<comment type="caution">
    <text evidence="11">The sequence shown here is derived from an EMBL/GenBank/DDBJ whole genome shotgun (WGS) entry which is preliminary data.</text>
</comment>
<dbReference type="Proteomes" id="UP001050691">
    <property type="component" value="Unassembled WGS sequence"/>
</dbReference>
<proteinExistence type="inferred from homology"/>
<evidence type="ECO:0000256" key="10">
    <source>
        <dbReference type="SAM" id="Phobius"/>
    </source>
</evidence>
<evidence type="ECO:0000256" key="5">
    <source>
        <dbReference type="ARBA" id="ARBA00022989"/>
    </source>
</evidence>
<evidence type="ECO:0000256" key="1">
    <source>
        <dbReference type="ARBA" id="ARBA00004141"/>
    </source>
</evidence>
<dbReference type="InterPro" id="IPR001499">
    <property type="entry name" value="GPCR_STE3"/>
</dbReference>
<evidence type="ECO:0008006" key="13">
    <source>
        <dbReference type="Google" id="ProtNLM"/>
    </source>
</evidence>
<dbReference type="Pfam" id="PF02076">
    <property type="entry name" value="STE3"/>
    <property type="match status" value="1"/>
</dbReference>
<evidence type="ECO:0000256" key="9">
    <source>
        <dbReference type="ARBA" id="ARBA00023224"/>
    </source>
</evidence>
<dbReference type="GO" id="GO:0000750">
    <property type="term" value="P:pheromone-dependent signal transduction involved in conjugation with cellular fusion"/>
    <property type="evidence" value="ECO:0007669"/>
    <property type="project" value="TreeGrafter"/>
</dbReference>
<dbReference type="AlphaFoldDB" id="A0AAV5A747"/>
<keyword evidence="3" id="KW-0589">Pheromone response</keyword>
<dbReference type="PRINTS" id="PR00900">
    <property type="entry name" value="PHEROMONEAR"/>
</dbReference>
<evidence type="ECO:0000256" key="2">
    <source>
        <dbReference type="ARBA" id="ARBA00011085"/>
    </source>
</evidence>
<evidence type="ECO:0000256" key="4">
    <source>
        <dbReference type="ARBA" id="ARBA00022692"/>
    </source>
</evidence>
<dbReference type="PRINTS" id="PR00899">
    <property type="entry name" value="GPCRSTE3"/>
</dbReference>
<evidence type="ECO:0000256" key="6">
    <source>
        <dbReference type="ARBA" id="ARBA00023040"/>
    </source>
</evidence>
<evidence type="ECO:0000256" key="3">
    <source>
        <dbReference type="ARBA" id="ARBA00022507"/>
    </source>
</evidence>
<gene>
    <name evidence="11" type="ORF">Clacol_003510</name>
</gene>
<keyword evidence="9" id="KW-0807">Transducer</keyword>
<feature type="transmembrane region" description="Helical" evidence="10">
    <location>
        <begin position="265"/>
        <end position="285"/>
    </location>
</feature>
<comment type="subcellular location">
    <subcellularLocation>
        <location evidence="1">Membrane</location>
        <topology evidence="1">Multi-pass membrane protein</topology>
    </subcellularLocation>
</comment>
<keyword evidence="8" id="KW-0675">Receptor</keyword>
<protein>
    <recommendedName>
        <fullName evidence="13">Pheromone receptor</fullName>
    </recommendedName>
</protein>
<name>A0AAV5A747_9AGAM</name>
<accession>A0AAV5A747</accession>
<keyword evidence="7 10" id="KW-0472">Membrane</keyword>
<dbReference type="PANTHER" id="PTHR28097:SF1">
    <property type="entry name" value="PHEROMONE A FACTOR RECEPTOR"/>
    <property type="match status" value="1"/>
</dbReference>